<reference evidence="1 2" key="1">
    <citation type="submission" date="2024-04" db="EMBL/GenBank/DDBJ databases">
        <title>Tritrichomonas musculus Genome.</title>
        <authorList>
            <person name="Alves-Ferreira E."/>
            <person name="Grigg M."/>
            <person name="Lorenzi H."/>
            <person name="Galac M."/>
        </authorList>
    </citation>
    <scope>NUCLEOTIDE SEQUENCE [LARGE SCALE GENOMIC DNA]</scope>
    <source>
        <strain evidence="1 2">EAF2021</strain>
    </source>
</reference>
<proteinExistence type="predicted"/>
<accession>A0ABR2H7W5</accession>
<keyword evidence="2" id="KW-1185">Reference proteome</keyword>
<dbReference type="InterPro" id="IPR038765">
    <property type="entry name" value="Papain-like_cys_pep_sf"/>
</dbReference>
<gene>
    <name evidence="1" type="ORF">M9Y10_026592</name>
</gene>
<organism evidence="1 2">
    <name type="scientific">Tritrichomonas musculus</name>
    <dbReference type="NCBI Taxonomy" id="1915356"/>
    <lineage>
        <taxon>Eukaryota</taxon>
        <taxon>Metamonada</taxon>
        <taxon>Parabasalia</taxon>
        <taxon>Tritrichomonadida</taxon>
        <taxon>Tritrichomonadidae</taxon>
        <taxon>Tritrichomonas</taxon>
    </lineage>
</organism>
<sequence length="325" mass="37347">MSRHLCGGLAALSPSEEEDMKDPLAGGRLGLRIIRNTNTTCVHGQTGENCYAYAACSAYINTLMRMFGEIESIPKFDVCLNIADYNNGRGGYPIEALRRLEEKFKYGVKFFETKKISIRDAIMKSVIVSFETNNEICEKIGNGSLMEKVRGPFTGAHAVLVEGYDLEKDCMICKNSWTYPDKGRFNFRTTATDDIVFTVVDFDIDKFDFKPNLNVFKDTLKGCRVTCAWMDEKTALYNNDFLCEYHPEKEGNLQYKGYHIDNYIGIYLNRSEELKIKEKALFAHHYGNNHFKNCPQPIRMCPVIRFRYLYLKEKENGPLCQFTVK</sequence>
<dbReference type="Gene3D" id="3.90.70.10">
    <property type="entry name" value="Cysteine proteinases"/>
    <property type="match status" value="1"/>
</dbReference>
<comment type="caution">
    <text evidence="1">The sequence shown here is derived from an EMBL/GenBank/DDBJ whole genome shotgun (WGS) entry which is preliminary data.</text>
</comment>
<protein>
    <recommendedName>
        <fullName evidence="3">Peptidase C1A papain C-terminal domain-containing protein</fullName>
    </recommendedName>
</protein>
<dbReference type="EMBL" id="JAPFFF010000040">
    <property type="protein sequence ID" value="KAK8841652.1"/>
    <property type="molecule type" value="Genomic_DNA"/>
</dbReference>
<evidence type="ECO:0000313" key="1">
    <source>
        <dbReference type="EMBL" id="KAK8841652.1"/>
    </source>
</evidence>
<evidence type="ECO:0008006" key="3">
    <source>
        <dbReference type="Google" id="ProtNLM"/>
    </source>
</evidence>
<name>A0ABR2H7W5_9EUKA</name>
<evidence type="ECO:0000313" key="2">
    <source>
        <dbReference type="Proteomes" id="UP001470230"/>
    </source>
</evidence>
<dbReference type="SUPFAM" id="SSF54001">
    <property type="entry name" value="Cysteine proteinases"/>
    <property type="match status" value="1"/>
</dbReference>
<dbReference type="Proteomes" id="UP001470230">
    <property type="component" value="Unassembled WGS sequence"/>
</dbReference>